<dbReference type="InterPro" id="IPR031982">
    <property type="entry name" value="PilE-like"/>
</dbReference>
<dbReference type="InterPro" id="IPR045584">
    <property type="entry name" value="Pilin-like"/>
</dbReference>
<dbReference type="Proteomes" id="UP000031843">
    <property type="component" value="Chromosome main"/>
</dbReference>
<gene>
    <name evidence="1" type="ORF">RR42_m3160</name>
</gene>
<dbReference type="GO" id="GO:0043683">
    <property type="term" value="P:type IV pilus assembly"/>
    <property type="evidence" value="ECO:0007669"/>
    <property type="project" value="InterPro"/>
</dbReference>
<dbReference type="Pfam" id="PF16732">
    <property type="entry name" value="ComP_DUS"/>
    <property type="match status" value="1"/>
</dbReference>
<keyword evidence="2" id="KW-1185">Reference proteome</keyword>
<dbReference type="AlphaFoldDB" id="A0A0C4YES0"/>
<evidence type="ECO:0000313" key="1">
    <source>
        <dbReference type="EMBL" id="AJG20529.1"/>
    </source>
</evidence>
<dbReference type="Gene3D" id="3.30.700.10">
    <property type="entry name" value="Glycoprotein, Type 4 Pilin"/>
    <property type="match status" value="1"/>
</dbReference>
<accession>A0A0C4YES0</accession>
<evidence type="ECO:0000313" key="2">
    <source>
        <dbReference type="Proteomes" id="UP000031843"/>
    </source>
</evidence>
<protein>
    <submittedName>
        <fullName evidence="1">Type IV pilus biogenesis protein PilE</fullName>
    </submittedName>
</protein>
<proteinExistence type="predicted"/>
<dbReference type="KEGG" id="cbw:RR42_m3160"/>
<reference evidence="1 2" key="1">
    <citation type="journal article" date="2015" name="Genome Announc.">
        <title>Complete Genome Sequence of Cupriavidus basilensis 4G11, Isolated from the Oak Ridge Field Research Center Site.</title>
        <authorList>
            <person name="Ray J."/>
            <person name="Waters R.J."/>
            <person name="Skerker J.M."/>
            <person name="Kuehl J.V."/>
            <person name="Price M.N."/>
            <person name="Huang J."/>
            <person name="Chakraborty R."/>
            <person name="Arkin A.P."/>
            <person name="Deutschbauer A."/>
        </authorList>
    </citation>
    <scope>NUCLEOTIDE SEQUENCE [LARGE SCALE GENOMIC DNA]</scope>
    <source>
        <strain evidence="1">4G11</strain>
    </source>
</reference>
<organism evidence="1 2">
    <name type="scientific">Cupriavidus basilensis</name>
    <dbReference type="NCBI Taxonomy" id="68895"/>
    <lineage>
        <taxon>Bacteria</taxon>
        <taxon>Pseudomonadati</taxon>
        <taxon>Pseudomonadota</taxon>
        <taxon>Betaproteobacteria</taxon>
        <taxon>Burkholderiales</taxon>
        <taxon>Burkholderiaceae</taxon>
        <taxon>Cupriavidus</taxon>
    </lineage>
</organism>
<dbReference type="EMBL" id="CP010536">
    <property type="protein sequence ID" value="AJG20529.1"/>
    <property type="molecule type" value="Genomic_DNA"/>
</dbReference>
<dbReference type="STRING" id="68895.RR42_m3160"/>
<sequence>MAVVAIVGILTAIAIPNYTQYVLRAKRTEGKAALLKTQGALERYYTVNNAYTQDLSALGASAFSGDNAAGSAYTIAVVPGVNGIAVSYTVNATPVGQDTLCGVLSVDYQNTKTASGTGTQSQCW</sequence>
<dbReference type="SUPFAM" id="SSF54523">
    <property type="entry name" value="Pili subunits"/>
    <property type="match status" value="1"/>
</dbReference>
<name>A0A0C4YES0_9BURK</name>